<keyword evidence="1" id="KW-0472">Membrane</keyword>
<keyword evidence="1" id="KW-1133">Transmembrane helix</keyword>
<accession>A0AAU2JQ65</accession>
<evidence type="ECO:0000313" key="2">
    <source>
        <dbReference type="EMBL" id="WTU73613.1"/>
    </source>
</evidence>
<feature type="transmembrane region" description="Helical" evidence="1">
    <location>
        <begin position="75"/>
        <end position="102"/>
    </location>
</feature>
<reference evidence="2" key="1">
    <citation type="submission" date="2022-10" db="EMBL/GenBank/DDBJ databases">
        <title>The complete genomes of actinobacterial strains from the NBC collection.</title>
        <authorList>
            <person name="Joergensen T.S."/>
            <person name="Alvarez Arevalo M."/>
            <person name="Sterndorff E.B."/>
            <person name="Faurdal D."/>
            <person name="Vuksanovic O."/>
            <person name="Mourched A.-S."/>
            <person name="Charusanti P."/>
            <person name="Shaw S."/>
            <person name="Blin K."/>
            <person name="Weber T."/>
        </authorList>
    </citation>
    <scope>NUCLEOTIDE SEQUENCE</scope>
    <source>
        <strain evidence="2">NBC_00049</strain>
    </source>
</reference>
<keyword evidence="1" id="KW-0812">Transmembrane</keyword>
<dbReference type="AlphaFoldDB" id="A0AAU2JQ65"/>
<feature type="transmembrane region" description="Helical" evidence="1">
    <location>
        <begin position="46"/>
        <end position="63"/>
    </location>
</feature>
<organism evidence="2">
    <name type="scientific">Streptomyces sp. NBC_00049</name>
    <dbReference type="NCBI Taxonomy" id="2903617"/>
    <lineage>
        <taxon>Bacteria</taxon>
        <taxon>Bacillati</taxon>
        <taxon>Actinomycetota</taxon>
        <taxon>Actinomycetes</taxon>
        <taxon>Kitasatosporales</taxon>
        <taxon>Streptomycetaceae</taxon>
        <taxon>Streptomyces</taxon>
    </lineage>
</organism>
<proteinExistence type="predicted"/>
<protein>
    <submittedName>
        <fullName evidence="2">Uncharacterized protein</fullName>
    </submittedName>
</protein>
<sequence>MTTTMEPLHPDERLRWLRTSALFTVLAPVAVGLGQMTTYLPHFPLPFAWGYVLPLALVAAAWIPPRTDAQRRRRYTVGLLGCILAFLYPLLLLVTILTLWAFSGRPG</sequence>
<evidence type="ECO:0000256" key="1">
    <source>
        <dbReference type="SAM" id="Phobius"/>
    </source>
</evidence>
<name>A0AAU2JQ65_9ACTN</name>
<dbReference type="EMBL" id="CP108264">
    <property type="protein sequence ID" value="WTU73613.1"/>
    <property type="molecule type" value="Genomic_DNA"/>
</dbReference>
<gene>
    <name evidence="2" type="ORF">OG327_09815</name>
</gene>
<feature type="transmembrane region" description="Helical" evidence="1">
    <location>
        <begin position="21"/>
        <end position="40"/>
    </location>
</feature>